<feature type="region of interest" description="Disordered" evidence="1">
    <location>
        <begin position="65"/>
        <end position="84"/>
    </location>
</feature>
<dbReference type="EMBL" id="JAOA01000035">
    <property type="protein sequence ID" value="ETZ97073.1"/>
    <property type="molecule type" value="Genomic_DNA"/>
</dbReference>
<reference evidence="2 3" key="1">
    <citation type="submission" date="2013-12" db="EMBL/GenBank/DDBJ databases">
        <authorList>
            <person name="Brown-Elliot B."/>
            <person name="Wallace R."/>
            <person name="Lenaerts A."/>
            <person name="Ordway D."/>
            <person name="DeGroote M.A."/>
            <person name="Parker T."/>
            <person name="Sizemore C."/>
            <person name="Tallon L.J."/>
            <person name="Sadzewicz L.K."/>
            <person name="Sengamalay N."/>
            <person name="Fraser C.M."/>
            <person name="Hine E."/>
            <person name="Shefchek K.A."/>
            <person name="Das S.P."/>
            <person name="Tettelin H."/>
        </authorList>
    </citation>
    <scope>NUCLEOTIDE SEQUENCE [LARGE SCALE GENOMIC DNA]</scope>
    <source>
        <strain evidence="2 3">662</strain>
    </source>
</reference>
<dbReference type="PATRIC" id="fig|1299326.3.peg.6578"/>
<dbReference type="AlphaFoldDB" id="X7XQH6"/>
<evidence type="ECO:0000313" key="3">
    <source>
        <dbReference type="Proteomes" id="UP000020561"/>
    </source>
</evidence>
<name>X7XQH6_MYCKA</name>
<evidence type="ECO:0000256" key="1">
    <source>
        <dbReference type="SAM" id="MobiDB-lite"/>
    </source>
</evidence>
<evidence type="ECO:0000313" key="2">
    <source>
        <dbReference type="EMBL" id="ETZ97073.1"/>
    </source>
</evidence>
<gene>
    <name evidence="2" type="ORF">I545_6852</name>
</gene>
<proteinExistence type="predicted"/>
<dbReference type="Proteomes" id="UP000020561">
    <property type="component" value="Unassembled WGS sequence"/>
</dbReference>
<sequence length="294" mass="30339">MATDTSSASAAATLVVAAVAAALARLIAELILAKSVAAAAIDSGAVDTNDNSDLLIRHVRRRREGCGRPRRSASSPPYRCAEGASAASARSPPYAATSRWRRVYVDPLDTVLAGSSPPPTAGAGLLGGVPVPPLPMWFTRAGAYPGSVAVARHRAQAVADLAALAAAAGLPDGGPAACARATRRGAGDGGGDAVARYGTSTWWSPSRFRWLSPAWRAAGARAGPGRHAVSFPDSVMIILEKMPPTCHDHCPTCALPTCNVKRRVIGRSTRARVDVSDVDATFHVATWANAHVGQ</sequence>
<organism evidence="2 3">
    <name type="scientific">Mycobacterium kansasii 662</name>
    <dbReference type="NCBI Taxonomy" id="1299326"/>
    <lineage>
        <taxon>Bacteria</taxon>
        <taxon>Bacillati</taxon>
        <taxon>Actinomycetota</taxon>
        <taxon>Actinomycetes</taxon>
        <taxon>Mycobacteriales</taxon>
        <taxon>Mycobacteriaceae</taxon>
        <taxon>Mycobacterium</taxon>
    </lineage>
</organism>
<accession>X7XQH6</accession>
<protein>
    <submittedName>
        <fullName evidence="2">Uncharacterized protein</fullName>
    </submittedName>
</protein>
<comment type="caution">
    <text evidence="2">The sequence shown here is derived from an EMBL/GenBank/DDBJ whole genome shotgun (WGS) entry which is preliminary data.</text>
</comment>